<evidence type="ECO:0000256" key="4">
    <source>
        <dbReference type="ARBA" id="ARBA00022630"/>
    </source>
</evidence>
<feature type="binding site" evidence="10">
    <location>
        <position position="198"/>
    </location>
    <ligand>
        <name>NADP(+)</name>
        <dbReference type="ChEBI" id="CHEBI:58349"/>
    </ligand>
</feature>
<dbReference type="InterPro" id="IPR035442">
    <property type="entry name" value="FNR_plant_Cyanobacteria"/>
</dbReference>
<comment type="catalytic activity">
    <reaction evidence="8">
        <text>2 reduced [2Fe-2S]-[ferredoxin] + NADP(+) + H(+) = 2 oxidized [2Fe-2S]-[ferredoxin] + NADPH</text>
        <dbReference type="Rhea" id="RHEA:20125"/>
        <dbReference type="Rhea" id="RHEA-COMP:10000"/>
        <dbReference type="Rhea" id="RHEA-COMP:10001"/>
        <dbReference type="ChEBI" id="CHEBI:15378"/>
        <dbReference type="ChEBI" id="CHEBI:33737"/>
        <dbReference type="ChEBI" id="CHEBI:33738"/>
        <dbReference type="ChEBI" id="CHEBI:57783"/>
        <dbReference type="ChEBI" id="CHEBI:58349"/>
        <dbReference type="EC" id="1.18.1.2"/>
    </reaction>
</comment>
<feature type="coiled-coil region" evidence="11">
    <location>
        <begin position="263"/>
        <end position="290"/>
    </location>
</feature>
<dbReference type="InterPro" id="IPR015701">
    <property type="entry name" value="FNR"/>
</dbReference>
<keyword evidence="14" id="KW-1185">Reference proteome</keyword>
<reference evidence="13 14" key="1">
    <citation type="journal article" date="2018" name="Mol. Biol. Evol.">
        <title>Analysis of the draft genome of the red seaweed Gracilariopsis chorda provides insights into genome size evolution in Rhodophyta.</title>
        <authorList>
            <person name="Lee J."/>
            <person name="Yang E.C."/>
            <person name="Graf L."/>
            <person name="Yang J.H."/>
            <person name="Qiu H."/>
            <person name="Zel Zion U."/>
            <person name="Chan C.X."/>
            <person name="Stephens T.G."/>
            <person name="Weber A.P.M."/>
            <person name="Boo G.H."/>
            <person name="Boo S.M."/>
            <person name="Kim K.M."/>
            <person name="Shin Y."/>
            <person name="Jung M."/>
            <person name="Lee S.J."/>
            <person name="Yim H.S."/>
            <person name="Lee J.H."/>
            <person name="Bhattacharya D."/>
            <person name="Yoon H.S."/>
        </authorList>
    </citation>
    <scope>NUCLEOTIDE SEQUENCE [LARGE SCALE GENOMIC DNA]</scope>
    <source>
        <strain evidence="13 14">SKKU-2015</strain>
        <tissue evidence="13">Whole body</tissue>
    </source>
</reference>
<dbReference type="EC" id="1.18.1.2" evidence="3"/>
<evidence type="ECO:0000256" key="1">
    <source>
        <dbReference type="ARBA" id="ARBA00001974"/>
    </source>
</evidence>
<evidence type="ECO:0000256" key="6">
    <source>
        <dbReference type="ARBA" id="ARBA00022857"/>
    </source>
</evidence>
<evidence type="ECO:0000256" key="5">
    <source>
        <dbReference type="ARBA" id="ARBA00022827"/>
    </source>
</evidence>
<feature type="binding site" evidence="10">
    <location>
        <position position="142"/>
    </location>
    <ligand>
        <name>NADP(+)</name>
        <dbReference type="ChEBI" id="CHEBI:58349"/>
    </ligand>
</feature>
<dbReference type="InterPro" id="IPR017938">
    <property type="entry name" value="Riboflavin_synthase-like_b-brl"/>
</dbReference>
<feature type="binding site" evidence="10">
    <location>
        <begin position="230"/>
        <end position="231"/>
    </location>
    <ligand>
        <name>NADP(+)</name>
        <dbReference type="ChEBI" id="CHEBI:58349"/>
    </ligand>
</feature>
<comment type="caution">
    <text evidence="13">The sequence shown here is derived from an EMBL/GenBank/DDBJ whole genome shotgun (WGS) entry which is preliminary data.</text>
</comment>
<feature type="binding site" evidence="10">
    <location>
        <begin position="299"/>
        <end position="300"/>
    </location>
    <ligand>
        <name>NADP(+)</name>
        <dbReference type="ChEBI" id="CHEBI:58349"/>
    </ligand>
</feature>
<dbReference type="InterPro" id="IPR008333">
    <property type="entry name" value="Cbr1-like_FAD-bd_dom"/>
</dbReference>
<evidence type="ECO:0000256" key="2">
    <source>
        <dbReference type="ARBA" id="ARBA00008312"/>
    </source>
</evidence>
<dbReference type="STRING" id="448386.A0A2V3IHT2"/>
<evidence type="ECO:0000256" key="9">
    <source>
        <dbReference type="PIRNR" id="PIRNR000361"/>
    </source>
</evidence>
<dbReference type="AlphaFoldDB" id="A0A2V3IHT2"/>
<dbReference type="PIRSF" id="PIRSF501178">
    <property type="entry name" value="FNR-PetH"/>
    <property type="match status" value="1"/>
</dbReference>
<proteinExistence type="inferred from homology"/>
<dbReference type="InterPro" id="IPR001709">
    <property type="entry name" value="Flavoprot_Pyr_Nucl_cyt_Rdtase"/>
</dbReference>
<evidence type="ECO:0000256" key="8">
    <source>
        <dbReference type="ARBA" id="ARBA00047776"/>
    </source>
</evidence>
<evidence type="ECO:0000256" key="3">
    <source>
        <dbReference type="ARBA" id="ARBA00013223"/>
    </source>
</evidence>
<dbReference type="EMBL" id="NBIV01000205">
    <property type="protein sequence ID" value="PXF41619.1"/>
    <property type="molecule type" value="Genomic_DNA"/>
</dbReference>
<gene>
    <name evidence="13" type="ORF">BWQ96_08630</name>
</gene>
<dbReference type="InterPro" id="IPR001433">
    <property type="entry name" value="OxRdtase_FAD/NAD-bd"/>
</dbReference>
<evidence type="ECO:0000256" key="7">
    <source>
        <dbReference type="ARBA" id="ARBA00023002"/>
    </source>
</evidence>
<comment type="cofactor">
    <cofactor evidence="1">
        <name>FAD</name>
        <dbReference type="ChEBI" id="CHEBI:57692"/>
    </cofactor>
</comment>
<feature type="domain" description="FAD-binding FR-type" evidence="12">
    <location>
        <begin position="61"/>
        <end position="183"/>
    </location>
</feature>
<comment type="similarity">
    <text evidence="2">Belongs to the ferredoxin--NADP reductase type 1 family.</text>
</comment>
<dbReference type="Pfam" id="PF00970">
    <property type="entry name" value="FAD_binding_6"/>
    <property type="match status" value="1"/>
</dbReference>
<accession>A0A2V3IHT2</accession>
<evidence type="ECO:0000256" key="11">
    <source>
        <dbReference type="SAM" id="Coils"/>
    </source>
</evidence>
<keyword evidence="6 9" id="KW-0521">NADP</keyword>
<organism evidence="13 14">
    <name type="scientific">Gracilariopsis chorda</name>
    <dbReference type="NCBI Taxonomy" id="448386"/>
    <lineage>
        <taxon>Eukaryota</taxon>
        <taxon>Rhodophyta</taxon>
        <taxon>Florideophyceae</taxon>
        <taxon>Rhodymeniophycidae</taxon>
        <taxon>Gracilariales</taxon>
        <taxon>Gracilariaceae</taxon>
        <taxon>Gracilariopsis</taxon>
    </lineage>
</organism>
<feature type="binding site" evidence="10">
    <location>
        <position position="270"/>
    </location>
    <ligand>
        <name>NADP(+)</name>
        <dbReference type="ChEBI" id="CHEBI:58349"/>
    </ligand>
</feature>
<feature type="binding site" evidence="10">
    <location>
        <position position="122"/>
    </location>
    <ligand>
        <name>NADP(+)</name>
        <dbReference type="ChEBI" id="CHEBI:58349"/>
    </ligand>
</feature>
<dbReference type="Gene3D" id="3.40.50.80">
    <property type="entry name" value="Nucleotide-binding domain of ferredoxin-NADP reductase (FNR) module"/>
    <property type="match status" value="1"/>
</dbReference>
<dbReference type="CDD" id="cd06208">
    <property type="entry name" value="CYPOR_like_FNR"/>
    <property type="match status" value="1"/>
</dbReference>
<evidence type="ECO:0000256" key="10">
    <source>
        <dbReference type="PIRSR" id="PIRSR000361-1"/>
    </source>
</evidence>
<keyword evidence="7 9" id="KW-0560">Oxidoreductase</keyword>
<dbReference type="Gene3D" id="2.40.30.10">
    <property type="entry name" value="Translation factors"/>
    <property type="match status" value="1"/>
</dbReference>
<sequence length="340" mass="38070">MYGFVSAAPLLSAKRTNPVLAERSSFVGGASFAPAQNVRAATIRMASRDRSKIPINLFRPKNPYVATVVYNERIVGEDAPGETKHMIFNHDGNVPYLEGQSIGVIAPGLDGKGKPHKVRLYSIASTRHGDFGDGKTVSLSVKRLVYTDDDGNEVKGVCSNHLCDLKAGDKVQISGPVGTAMLMPEDPNATIIMLATGTGVAPFRTFMRRAFAENNSDFKFTGTMWLFLGVPTSSTLLYQEEFEEMKANYPGQVRLDYAISREQQDADGKKMYLQNRMKEYEEELYELFQKENTYVYMCGLAGMEGGIDEFMSARFEKDGRDWNEYRRSMKKAGRWEVETY</sequence>
<feature type="binding site" evidence="10">
    <location>
        <position position="338"/>
    </location>
    <ligand>
        <name>NADP(+)</name>
        <dbReference type="ChEBI" id="CHEBI:58349"/>
    </ligand>
</feature>
<keyword evidence="4 9" id="KW-0285">Flavoprotein</keyword>
<dbReference type="InterPro" id="IPR017927">
    <property type="entry name" value="FAD-bd_FR_type"/>
</dbReference>
<keyword evidence="5 9" id="KW-0274">FAD</keyword>
<dbReference type="FunFam" id="3.40.50.80:FF:000008">
    <property type="entry name" value="Ferredoxin--NADP reductase, chloroplastic"/>
    <property type="match status" value="1"/>
</dbReference>
<dbReference type="OrthoDB" id="1688044at2759"/>
<protein>
    <recommendedName>
        <fullName evidence="3">ferredoxin--NADP(+) reductase</fullName>
        <ecNumber evidence="3">1.18.1.2</ecNumber>
    </recommendedName>
</protein>
<dbReference type="PIRSF" id="PIRSF000361">
    <property type="entry name" value="Frd-NADP+_RD"/>
    <property type="match status" value="1"/>
</dbReference>
<evidence type="ECO:0000259" key="12">
    <source>
        <dbReference type="PROSITE" id="PS51384"/>
    </source>
</evidence>
<dbReference type="PANTHER" id="PTHR43314">
    <property type="match status" value="1"/>
</dbReference>
<dbReference type="PROSITE" id="PS51384">
    <property type="entry name" value="FAD_FR"/>
    <property type="match status" value="1"/>
</dbReference>
<dbReference type="InterPro" id="IPR039261">
    <property type="entry name" value="FNR_nucleotide-bd"/>
</dbReference>
<keyword evidence="11" id="KW-0175">Coiled coil</keyword>
<name>A0A2V3IHT2_9FLOR</name>
<dbReference type="SUPFAM" id="SSF63380">
    <property type="entry name" value="Riboflavin synthase domain-like"/>
    <property type="match status" value="1"/>
</dbReference>
<dbReference type="Proteomes" id="UP000247409">
    <property type="component" value="Unassembled WGS sequence"/>
</dbReference>
<dbReference type="GO" id="GO:0004324">
    <property type="term" value="F:ferredoxin-NADP+ reductase activity"/>
    <property type="evidence" value="ECO:0007669"/>
    <property type="project" value="UniProtKB-EC"/>
</dbReference>
<evidence type="ECO:0000313" key="13">
    <source>
        <dbReference type="EMBL" id="PXF41619.1"/>
    </source>
</evidence>
<dbReference type="SUPFAM" id="SSF52343">
    <property type="entry name" value="Ferredoxin reductase-like, C-terminal NADP-linked domain"/>
    <property type="match status" value="1"/>
</dbReference>
<dbReference type="Pfam" id="PF00175">
    <property type="entry name" value="NAD_binding_1"/>
    <property type="match status" value="1"/>
</dbReference>
<dbReference type="PRINTS" id="PR00371">
    <property type="entry name" value="FPNCR"/>
</dbReference>
<evidence type="ECO:0000313" key="14">
    <source>
        <dbReference type="Proteomes" id="UP000247409"/>
    </source>
</evidence>
<feature type="binding site" evidence="10">
    <location>
        <begin position="260"/>
        <end position="261"/>
    </location>
    <ligand>
        <name>NADP(+)</name>
        <dbReference type="ChEBI" id="CHEBI:58349"/>
    </ligand>
</feature>